<protein>
    <submittedName>
        <fullName evidence="10">Tau tubulin kinase</fullName>
    </submittedName>
</protein>
<gene>
    <name evidence="10" type="ORF">DEA37_0008470</name>
</gene>
<evidence type="ECO:0000313" key="10">
    <source>
        <dbReference type="EMBL" id="KAA3682502.1"/>
    </source>
</evidence>
<dbReference type="InterPro" id="IPR017441">
    <property type="entry name" value="Protein_kinase_ATP_BS"/>
</dbReference>
<dbReference type="PANTHER" id="PTHR11909">
    <property type="entry name" value="CASEIN KINASE-RELATED"/>
    <property type="match status" value="1"/>
</dbReference>
<feature type="region of interest" description="Disordered" evidence="8">
    <location>
        <begin position="516"/>
        <end position="555"/>
    </location>
</feature>
<dbReference type="PROSITE" id="PS00107">
    <property type="entry name" value="PROTEIN_KINASE_ATP"/>
    <property type="match status" value="1"/>
</dbReference>
<feature type="domain" description="Protein kinase" evidence="9">
    <location>
        <begin position="22"/>
        <end position="285"/>
    </location>
</feature>
<keyword evidence="5 7" id="KW-0067">ATP-binding</keyword>
<keyword evidence="2" id="KW-0808">Transferase</keyword>
<organism evidence="10 11">
    <name type="scientific">Paragonimus westermani</name>
    <dbReference type="NCBI Taxonomy" id="34504"/>
    <lineage>
        <taxon>Eukaryota</taxon>
        <taxon>Metazoa</taxon>
        <taxon>Spiralia</taxon>
        <taxon>Lophotrochozoa</taxon>
        <taxon>Platyhelminthes</taxon>
        <taxon>Trematoda</taxon>
        <taxon>Digenea</taxon>
        <taxon>Plagiorchiida</taxon>
        <taxon>Troglotremata</taxon>
        <taxon>Troglotrematidae</taxon>
        <taxon>Paragonimus</taxon>
    </lineage>
</organism>
<dbReference type="AlphaFoldDB" id="A0A5J4P536"/>
<evidence type="ECO:0000256" key="6">
    <source>
        <dbReference type="ARBA" id="ARBA00061588"/>
    </source>
</evidence>
<evidence type="ECO:0000256" key="5">
    <source>
        <dbReference type="ARBA" id="ARBA00022840"/>
    </source>
</evidence>
<evidence type="ECO:0000256" key="7">
    <source>
        <dbReference type="PROSITE-ProRule" id="PRU10141"/>
    </source>
</evidence>
<dbReference type="SUPFAM" id="SSF56112">
    <property type="entry name" value="Protein kinase-like (PK-like)"/>
    <property type="match status" value="1"/>
</dbReference>
<feature type="compositionally biased region" description="Polar residues" evidence="8">
    <location>
        <begin position="1026"/>
        <end position="1039"/>
    </location>
</feature>
<dbReference type="EMBL" id="QNGE01000004">
    <property type="protein sequence ID" value="KAA3682502.1"/>
    <property type="molecule type" value="Genomic_DNA"/>
</dbReference>
<feature type="region of interest" description="Disordered" evidence="8">
    <location>
        <begin position="447"/>
        <end position="477"/>
    </location>
</feature>
<dbReference type="Gene3D" id="1.10.510.10">
    <property type="entry name" value="Transferase(Phosphotransferase) domain 1"/>
    <property type="match status" value="1"/>
</dbReference>
<proteinExistence type="inferred from homology"/>
<feature type="region of interest" description="Disordered" evidence="8">
    <location>
        <begin position="862"/>
        <end position="917"/>
    </location>
</feature>
<sequence>MTAMTSTSSDIVPAGTVIKERWRVYKKIGGGGFGEIYEAIDIVTQQKVAVKVESAQQPKQVLKMEVAVLKRLQGRPHTCRFIGCGRNEQFNYIVMSLQGKNLADLRRSTRRGCFTISTTVRLARQMLVAIENIHNVGFLHRDIKPSNFALGTGVGPGAVNPRHIVLLDFGLARQYTTANGDIRAPRQVAGFRGTVRYASVNAHLNKELGRHDDLWSLYYMLGEFIVGELPWRKIKDKEQVGLMKQTFDHNQLLKFMPREFRSFLEHIQNLTYFDRPDYMYLHSLLNAYMERRKINESDLFDWETTSDSALGTGMSETNQHHTNLAAQQAAQACGSVPQPPAETARVRKSTVASALGHSRPHAVGTTGAAGLAGSSGYVSAGRLAGSNSNLAMVGPGAATSVGNLGKSYDGTAGHAGSNSAVPAPRATCTSTYPHRVVNEDPVVNHNVQQQQQSNNTPRRIFHNSGGSGLRTHRPATTPRLVKEAGAARAREAANKDSVKNDNLHAPHSQAVCLSPSKGGGNTDSGCQPTETSIPTSHRAGDTNKIPLTAGIGGPNSVSRRPISAGASHLRGSVGALGSTASVVGLGSGTRCDTSCTHAVIVMVDQGENSNYHDMTKAVPLTLASHWVAGGEEGECSEISENDAPAGGAHNNQHSQSSGVGRVPSNGERADSGHEHNDGQGNGNGSIDAGRSFLDGKVMKFTPEIGNNNNNYFRSHEVGDPASNSPSSDEQSEEAPKNPVRTSYNAYNRLGLLHRKSDPNEQDSYGSRQNIHGFAGVARKLSSGFRRHYTKPVAVGTESKVGTNSLVSLDKSGRIGFSGSQHLLGVSTDAGWNGSKYVDGPIKPINPYDSPSNALVFHSAQLSKDSTDNPDNIRLDYHPRETAGWISNEAEGSDIDEEDKREDENNEESSSDDPADINVAVSGFPSWRSNMHGTRFPTPPRLSQLSNFGHPLLVHENKVGGARLGNSAQPYSSSPVYILPSPVDQTRPRLRVSHDIDEQENELSPARRNFNRPLSVYDTEGLYRTQLQFAPSVPKTPSSTPREHYSHYRSRPTSQRRQVDRRSAGLHVRRPVAATPDPFNCPVFSKSEHNLLMENEETPEDDEHLCTSAKEDEGYLTAKSFFKVWRLDLQASLGEIGAAELTRKPVLNLCQSNCRNPLHSNSQLLSLWIAHSTPPRLRYSIGNALALVIGFQVDCVNGDCITSEAASSKKSLLLSRLSVHMTLAEIASNALLMPPRIRHTSHSSELTRESVISGFRTFSAGNPIEAVDV</sequence>
<dbReference type="GO" id="GO:0005524">
    <property type="term" value="F:ATP binding"/>
    <property type="evidence" value="ECO:0007669"/>
    <property type="project" value="UniProtKB-UniRule"/>
</dbReference>
<comment type="similarity">
    <text evidence="6">Belongs to the protein kinase superfamily. CK1 Ser/Thr protein kinase family.</text>
</comment>
<accession>A0A5J4P536</accession>
<evidence type="ECO:0000256" key="4">
    <source>
        <dbReference type="ARBA" id="ARBA00022777"/>
    </source>
</evidence>
<dbReference type="InterPro" id="IPR050235">
    <property type="entry name" value="CK1_Ser-Thr_kinase"/>
</dbReference>
<feature type="region of interest" description="Disordered" evidence="8">
    <location>
        <begin position="1026"/>
        <end position="1063"/>
    </location>
</feature>
<evidence type="ECO:0000256" key="8">
    <source>
        <dbReference type="SAM" id="MobiDB-lite"/>
    </source>
</evidence>
<keyword evidence="1" id="KW-0723">Serine/threonine-protein kinase</keyword>
<feature type="compositionally biased region" description="Polar residues" evidence="8">
    <location>
        <begin position="649"/>
        <end position="658"/>
    </location>
</feature>
<comment type="caution">
    <text evidence="10">The sequence shown here is derived from an EMBL/GenBank/DDBJ whole genome shotgun (WGS) entry which is preliminary data.</text>
</comment>
<dbReference type="FunFam" id="3.30.200.20:FF:000358">
    <property type="entry name" value="Tau tubulin kinase 2b"/>
    <property type="match status" value="1"/>
</dbReference>
<dbReference type="FunFam" id="1.10.510.10:FF:000481">
    <property type="entry name" value="Asator, isoform D"/>
    <property type="match status" value="1"/>
</dbReference>
<keyword evidence="11" id="KW-1185">Reference proteome</keyword>
<keyword evidence="3 7" id="KW-0547">Nucleotide-binding</keyword>
<feature type="compositionally biased region" description="Basic and acidic residues" evidence="8">
    <location>
        <begin position="667"/>
        <end position="677"/>
    </location>
</feature>
<dbReference type="SMART" id="SM00220">
    <property type="entry name" value="S_TKc"/>
    <property type="match status" value="1"/>
</dbReference>
<dbReference type="Pfam" id="PF00069">
    <property type="entry name" value="Pkinase"/>
    <property type="match status" value="1"/>
</dbReference>
<evidence type="ECO:0000256" key="2">
    <source>
        <dbReference type="ARBA" id="ARBA00022679"/>
    </source>
</evidence>
<feature type="compositionally biased region" description="Acidic residues" evidence="8">
    <location>
        <begin position="890"/>
        <end position="914"/>
    </location>
</feature>
<feature type="compositionally biased region" description="Polar residues" evidence="8">
    <location>
        <begin position="523"/>
        <end position="535"/>
    </location>
</feature>
<feature type="region of interest" description="Disordered" evidence="8">
    <location>
        <begin position="704"/>
        <end position="743"/>
    </location>
</feature>
<evidence type="ECO:0000313" key="11">
    <source>
        <dbReference type="Proteomes" id="UP000324629"/>
    </source>
</evidence>
<dbReference type="InterPro" id="IPR011009">
    <property type="entry name" value="Kinase-like_dom_sf"/>
</dbReference>
<dbReference type="PROSITE" id="PS50011">
    <property type="entry name" value="PROTEIN_KINASE_DOM"/>
    <property type="match status" value="1"/>
</dbReference>
<dbReference type="InterPro" id="IPR047916">
    <property type="entry name" value="TTBK_Asator-like_STKc"/>
</dbReference>
<evidence type="ECO:0000256" key="3">
    <source>
        <dbReference type="ARBA" id="ARBA00022741"/>
    </source>
</evidence>
<feature type="compositionally biased region" description="Basic and acidic residues" evidence="8">
    <location>
        <begin position="864"/>
        <end position="880"/>
    </location>
</feature>
<name>A0A5J4P536_9TREM</name>
<feature type="region of interest" description="Disordered" evidence="8">
    <location>
        <begin position="633"/>
        <end position="690"/>
    </location>
</feature>
<reference evidence="10 11" key="1">
    <citation type="journal article" date="2019" name="Gigascience">
        <title>Whole-genome sequence of the oriental lung fluke Paragonimus westermani.</title>
        <authorList>
            <person name="Oey H."/>
            <person name="Zakrzewski M."/>
            <person name="Narain K."/>
            <person name="Devi K.R."/>
            <person name="Agatsuma T."/>
            <person name="Nawaratna S."/>
            <person name="Gobert G.N."/>
            <person name="Jones M.K."/>
            <person name="Ragan M.A."/>
            <person name="McManus D.P."/>
            <person name="Krause L."/>
        </authorList>
    </citation>
    <scope>NUCLEOTIDE SEQUENCE [LARGE SCALE GENOMIC DNA]</scope>
    <source>
        <strain evidence="10 11">IND2009</strain>
    </source>
</reference>
<dbReference type="GO" id="GO:0015630">
    <property type="term" value="C:microtubule cytoskeleton"/>
    <property type="evidence" value="ECO:0007669"/>
    <property type="project" value="UniProtKB-ARBA"/>
</dbReference>
<dbReference type="Proteomes" id="UP000324629">
    <property type="component" value="Unassembled WGS sequence"/>
</dbReference>
<keyword evidence="4 10" id="KW-0418">Kinase</keyword>
<dbReference type="GO" id="GO:0004674">
    <property type="term" value="F:protein serine/threonine kinase activity"/>
    <property type="evidence" value="ECO:0007669"/>
    <property type="project" value="UniProtKB-KW"/>
</dbReference>
<feature type="binding site" evidence="7">
    <location>
        <position position="51"/>
    </location>
    <ligand>
        <name>ATP</name>
        <dbReference type="ChEBI" id="CHEBI:30616"/>
    </ligand>
</feature>
<evidence type="ECO:0000256" key="1">
    <source>
        <dbReference type="ARBA" id="ARBA00022527"/>
    </source>
</evidence>
<dbReference type="CDD" id="cd14017">
    <property type="entry name" value="STKc_TTBK"/>
    <property type="match status" value="1"/>
</dbReference>
<dbReference type="InterPro" id="IPR000719">
    <property type="entry name" value="Prot_kinase_dom"/>
</dbReference>
<evidence type="ECO:0000259" key="9">
    <source>
        <dbReference type="PROSITE" id="PS50011"/>
    </source>
</evidence>
<feature type="region of interest" description="Disordered" evidence="8">
    <location>
        <begin position="331"/>
        <end position="367"/>
    </location>
</feature>